<evidence type="ECO:0000313" key="1">
    <source>
        <dbReference type="EMBL" id="GAI15033.1"/>
    </source>
</evidence>
<comment type="caution">
    <text evidence="1">The sequence shown here is derived from an EMBL/GenBank/DDBJ whole genome shotgun (WGS) entry which is preliminary data.</text>
</comment>
<name>X1L7P4_9ZZZZ</name>
<sequence length="33" mass="3812">TIQGYLIPNPWVKNQGFLLKDKLLRQKGEQDGN</sequence>
<proteinExistence type="predicted"/>
<protein>
    <submittedName>
        <fullName evidence="1">Uncharacterized protein</fullName>
    </submittedName>
</protein>
<organism evidence="1">
    <name type="scientific">marine sediment metagenome</name>
    <dbReference type="NCBI Taxonomy" id="412755"/>
    <lineage>
        <taxon>unclassified sequences</taxon>
        <taxon>metagenomes</taxon>
        <taxon>ecological metagenomes</taxon>
    </lineage>
</organism>
<accession>X1L7P4</accession>
<gene>
    <name evidence="1" type="ORF">S06H3_11299</name>
</gene>
<reference evidence="1" key="1">
    <citation type="journal article" date="2014" name="Front. Microbiol.">
        <title>High frequency of phylogenetically diverse reductive dehalogenase-homologous genes in deep subseafloor sedimentary metagenomes.</title>
        <authorList>
            <person name="Kawai M."/>
            <person name="Futagami T."/>
            <person name="Toyoda A."/>
            <person name="Takaki Y."/>
            <person name="Nishi S."/>
            <person name="Hori S."/>
            <person name="Arai W."/>
            <person name="Tsubouchi T."/>
            <person name="Morono Y."/>
            <person name="Uchiyama I."/>
            <person name="Ito T."/>
            <person name="Fujiyama A."/>
            <person name="Inagaki F."/>
            <person name="Takami H."/>
        </authorList>
    </citation>
    <scope>NUCLEOTIDE SEQUENCE</scope>
    <source>
        <strain evidence="1">Expedition CK06-06</strain>
    </source>
</reference>
<dbReference type="EMBL" id="BARV01005437">
    <property type="protein sequence ID" value="GAI15033.1"/>
    <property type="molecule type" value="Genomic_DNA"/>
</dbReference>
<dbReference type="AlphaFoldDB" id="X1L7P4"/>
<feature type="non-terminal residue" evidence="1">
    <location>
        <position position="1"/>
    </location>
</feature>